<evidence type="ECO:0000313" key="1">
    <source>
        <dbReference type="EMBL" id="RKU88271.1"/>
    </source>
</evidence>
<sequence length="25" mass="2835">LQDLQKAAKIYCINALYGLVEVKIK</sequence>
<evidence type="ECO:0000313" key="2">
    <source>
        <dbReference type="Proteomes" id="UP000272192"/>
    </source>
</evidence>
<comment type="caution">
    <text evidence="1">The sequence shown here is derived from an EMBL/GenBank/DDBJ whole genome shotgun (WGS) entry which is preliminary data.</text>
</comment>
<gene>
    <name evidence="1" type="ORF">DB721_09990</name>
</gene>
<dbReference type="GO" id="GO:0008483">
    <property type="term" value="F:transaminase activity"/>
    <property type="evidence" value="ECO:0007669"/>
    <property type="project" value="UniProtKB-KW"/>
</dbReference>
<reference evidence="1 2" key="1">
    <citation type="submission" date="2018-04" db="EMBL/GenBank/DDBJ databases">
        <title>Complete genome sequences of Helicobacter pylori.</title>
        <authorList>
            <person name="Palau M."/>
            <person name="Minana-Galbis D."/>
        </authorList>
    </citation>
    <scope>NUCLEOTIDE SEQUENCE [LARGE SCALE GENOMIC DNA]</scope>
    <source>
        <strain evidence="1 2">B518</strain>
    </source>
</reference>
<dbReference type="AlphaFoldDB" id="A0A7Z6X657"/>
<dbReference type="EMBL" id="QELB01000312">
    <property type="protein sequence ID" value="RKU88271.1"/>
    <property type="molecule type" value="Genomic_DNA"/>
</dbReference>
<keyword evidence="1" id="KW-0808">Transferase</keyword>
<protein>
    <submittedName>
        <fullName evidence="1">Aminotransferase class IV</fullName>
    </submittedName>
</protein>
<dbReference type="Proteomes" id="UP000272192">
    <property type="component" value="Unassembled WGS sequence"/>
</dbReference>
<proteinExistence type="predicted"/>
<accession>A0A7Z6X657</accession>
<keyword evidence="1" id="KW-0032">Aminotransferase</keyword>
<feature type="non-terminal residue" evidence="1">
    <location>
        <position position="1"/>
    </location>
</feature>
<organism evidence="1 2">
    <name type="scientific">Helicobacter pylori</name>
    <name type="common">Campylobacter pylori</name>
    <dbReference type="NCBI Taxonomy" id="210"/>
    <lineage>
        <taxon>Bacteria</taxon>
        <taxon>Pseudomonadati</taxon>
        <taxon>Campylobacterota</taxon>
        <taxon>Epsilonproteobacteria</taxon>
        <taxon>Campylobacterales</taxon>
        <taxon>Helicobacteraceae</taxon>
        <taxon>Helicobacter</taxon>
    </lineage>
</organism>
<name>A0A7Z6X657_HELPX</name>